<dbReference type="Pfam" id="PF07508">
    <property type="entry name" value="Recombinase"/>
    <property type="match status" value="1"/>
</dbReference>
<evidence type="ECO:0000313" key="3">
    <source>
        <dbReference type="EMBL" id="PXA67485.1"/>
    </source>
</evidence>
<feature type="domain" description="Resolvase/invertase-type recombinase catalytic" evidence="1">
    <location>
        <begin position="7"/>
        <end position="157"/>
    </location>
</feature>
<gene>
    <name evidence="3" type="ORF">CTB96_12225</name>
</gene>
<dbReference type="PANTHER" id="PTHR30461:SF23">
    <property type="entry name" value="DNA RECOMBINASE-RELATED"/>
    <property type="match status" value="1"/>
</dbReference>
<dbReference type="Pfam" id="PF00239">
    <property type="entry name" value="Resolvase"/>
    <property type="match status" value="1"/>
</dbReference>
<dbReference type="EMBL" id="QHLY01000012">
    <property type="protein sequence ID" value="PXA67485.1"/>
    <property type="molecule type" value="Genomic_DNA"/>
</dbReference>
<dbReference type="SUPFAM" id="SSF53041">
    <property type="entry name" value="Resolvase-like"/>
    <property type="match status" value="1"/>
</dbReference>
<dbReference type="OrthoDB" id="4500247at2"/>
<name>A0A317ZRU3_9MICO</name>
<protein>
    <recommendedName>
        <fullName evidence="5">Recombinase family protein</fullName>
    </recommendedName>
</protein>
<organism evidence="3 4">
    <name type="scientific">Cryobacterium arcticum</name>
    <dbReference type="NCBI Taxonomy" id="670052"/>
    <lineage>
        <taxon>Bacteria</taxon>
        <taxon>Bacillati</taxon>
        <taxon>Actinomycetota</taxon>
        <taxon>Actinomycetes</taxon>
        <taxon>Micrococcales</taxon>
        <taxon>Microbacteriaceae</taxon>
        <taxon>Cryobacterium</taxon>
    </lineage>
</organism>
<dbReference type="Gene3D" id="3.90.1750.20">
    <property type="entry name" value="Putative Large Serine Recombinase, Chain B, Domain 2"/>
    <property type="match status" value="1"/>
</dbReference>
<dbReference type="InterPro" id="IPR036162">
    <property type="entry name" value="Resolvase-like_N_sf"/>
</dbReference>
<dbReference type="Gene3D" id="3.40.50.1390">
    <property type="entry name" value="Resolvase, N-terminal catalytic domain"/>
    <property type="match status" value="1"/>
</dbReference>
<keyword evidence="4" id="KW-1185">Reference proteome</keyword>
<dbReference type="Proteomes" id="UP000246722">
    <property type="component" value="Unassembled WGS sequence"/>
</dbReference>
<dbReference type="PANTHER" id="PTHR30461">
    <property type="entry name" value="DNA-INVERTASE FROM LAMBDOID PROPHAGE"/>
    <property type="match status" value="1"/>
</dbReference>
<dbReference type="GO" id="GO:0000150">
    <property type="term" value="F:DNA strand exchange activity"/>
    <property type="evidence" value="ECO:0007669"/>
    <property type="project" value="InterPro"/>
</dbReference>
<dbReference type="SMART" id="SM00857">
    <property type="entry name" value="Resolvase"/>
    <property type="match status" value="1"/>
</dbReference>
<evidence type="ECO:0000259" key="2">
    <source>
        <dbReference type="PROSITE" id="PS51737"/>
    </source>
</evidence>
<dbReference type="GO" id="GO:0003677">
    <property type="term" value="F:DNA binding"/>
    <property type="evidence" value="ECO:0007669"/>
    <property type="project" value="InterPro"/>
</dbReference>
<feature type="domain" description="Recombinase" evidence="2">
    <location>
        <begin position="165"/>
        <end position="304"/>
    </location>
</feature>
<proteinExistence type="predicted"/>
<dbReference type="CDD" id="cd00338">
    <property type="entry name" value="Ser_Recombinase"/>
    <property type="match status" value="1"/>
</dbReference>
<reference evidence="3 4" key="1">
    <citation type="submission" date="2018-05" db="EMBL/GenBank/DDBJ databases">
        <title>Genetic diversity of glacier-inhabiting Cryobacterium bacteria in China and description of Cryobacterium mengkeensis sp. nov. and Arthrobacter glacialis sp. nov.</title>
        <authorList>
            <person name="Liu Q."/>
            <person name="Xin Y.-H."/>
        </authorList>
    </citation>
    <scope>NUCLEOTIDE SEQUENCE [LARGE SCALE GENOMIC DNA]</scope>
    <source>
        <strain evidence="3 4">SK-1</strain>
    </source>
</reference>
<dbReference type="InterPro" id="IPR006119">
    <property type="entry name" value="Resolv_N"/>
</dbReference>
<evidence type="ECO:0000259" key="1">
    <source>
        <dbReference type="PROSITE" id="PS51736"/>
    </source>
</evidence>
<evidence type="ECO:0008006" key="5">
    <source>
        <dbReference type="Google" id="ProtNLM"/>
    </source>
</evidence>
<evidence type="ECO:0000313" key="4">
    <source>
        <dbReference type="Proteomes" id="UP000246722"/>
    </source>
</evidence>
<dbReference type="AlphaFoldDB" id="A0A317ZRU3"/>
<sequence>MYSVCMVSAIYTRQSLDKTGDAVAVDRQLAETRALAEVNGLSVTDDFVFTDNDMSATSGKPRPAFNRLLKLVEDGTVETIVVWHADRLYRKLSDLVEITKVAQVSGLKILTVQAGELDLSTPTGRLVAGLLGSVATYEGEHRTERQKSAFKAAATNGIWHFSHRPFGYRRDPGTKIPVVVPSEAEELRSLFERYSTGESRHALVLDLNKRGIRPGGGRPWHVTVEDIQNDAELDEDQRAKALLAMTTKTWTITQLRSVLANERYTAVSRYKGEIVGTGNWDAILTPEQWEKYTGAASLRKTVKSSFSRTATSLLSGILRCSVCNGKMYQRQRNDPAKTKEYSCWENHCVSIKASVVDVLAARAVVSSLFLAPTSLVSGTGHDTTSLTEALSHIDTQRKEQHGLTRDNLATASDIRPTLVRLQAEEVELLARLEKIKLESVGAEVLMGMKSDLLSPGLVPWDDGAAVKSQLKQRFEKLSLPRQRTLTRLLIDVTVGKGRDLSRVIIWHKVVTTLNGPQDEHDA</sequence>
<comment type="caution">
    <text evidence="3">The sequence shown here is derived from an EMBL/GenBank/DDBJ whole genome shotgun (WGS) entry which is preliminary data.</text>
</comment>
<dbReference type="InterPro" id="IPR011109">
    <property type="entry name" value="DNA_bind_recombinase_dom"/>
</dbReference>
<dbReference type="InterPro" id="IPR050639">
    <property type="entry name" value="SSR_resolvase"/>
</dbReference>
<dbReference type="InterPro" id="IPR038109">
    <property type="entry name" value="DNA_bind_recomb_sf"/>
</dbReference>
<accession>A0A317ZRU3</accession>
<dbReference type="PROSITE" id="PS51736">
    <property type="entry name" value="RECOMBINASES_3"/>
    <property type="match status" value="1"/>
</dbReference>
<dbReference type="PROSITE" id="PS51737">
    <property type="entry name" value="RECOMBINASE_DNA_BIND"/>
    <property type="match status" value="1"/>
</dbReference>